<keyword evidence="6" id="KW-0032">Aminotransferase</keyword>
<keyword evidence="6" id="KW-0808">Transferase</keyword>
<dbReference type="Pfam" id="PF01041">
    <property type="entry name" value="DegT_DnrJ_EryC1"/>
    <property type="match status" value="1"/>
</dbReference>
<evidence type="ECO:0000313" key="7">
    <source>
        <dbReference type="Proteomes" id="UP000606172"/>
    </source>
</evidence>
<accession>A0A919V789</accession>
<comment type="similarity">
    <text evidence="2 5">Belongs to the DegT/DnrJ/EryC1 family.</text>
</comment>
<dbReference type="PANTHER" id="PTHR30244:SF9">
    <property type="entry name" value="PROTEIN RV3402C"/>
    <property type="match status" value="1"/>
</dbReference>
<evidence type="ECO:0000313" key="6">
    <source>
        <dbReference type="EMBL" id="GII92836.1"/>
    </source>
</evidence>
<dbReference type="SUPFAM" id="SSF53383">
    <property type="entry name" value="PLP-dependent transferases"/>
    <property type="match status" value="1"/>
</dbReference>
<keyword evidence="7" id="KW-1185">Reference proteome</keyword>
<feature type="modified residue" description="N6-(pyridoxal phosphate)lysine" evidence="4">
    <location>
        <position position="198"/>
    </location>
</feature>
<evidence type="ECO:0000256" key="2">
    <source>
        <dbReference type="ARBA" id="ARBA00037999"/>
    </source>
</evidence>
<evidence type="ECO:0000256" key="5">
    <source>
        <dbReference type="RuleBase" id="RU004508"/>
    </source>
</evidence>
<dbReference type="RefSeq" id="WP_204025908.1">
    <property type="nucleotide sequence ID" value="NZ_BOOW01000018.1"/>
</dbReference>
<dbReference type="Gene3D" id="3.40.640.10">
    <property type="entry name" value="Type I PLP-dependent aspartate aminotransferase-like (Major domain)"/>
    <property type="match status" value="1"/>
</dbReference>
<dbReference type="PANTHER" id="PTHR30244">
    <property type="entry name" value="TRANSAMINASE"/>
    <property type="match status" value="1"/>
</dbReference>
<dbReference type="CDD" id="cd00616">
    <property type="entry name" value="AHBA_syn"/>
    <property type="match status" value="1"/>
</dbReference>
<reference evidence="6" key="1">
    <citation type="submission" date="2021-01" db="EMBL/GenBank/DDBJ databases">
        <title>Whole genome shotgun sequence of Sinosporangium siamense NBRC 109515.</title>
        <authorList>
            <person name="Komaki H."/>
            <person name="Tamura T."/>
        </authorList>
    </citation>
    <scope>NUCLEOTIDE SEQUENCE</scope>
    <source>
        <strain evidence="6">NBRC 109515</strain>
    </source>
</reference>
<dbReference type="Proteomes" id="UP000606172">
    <property type="component" value="Unassembled WGS sequence"/>
</dbReference>
<organism evidence="6 7">
    <name type="scientific">Sinosporangium siamense</name>
    <dbReference type="NCBI Taxonomy" id="1367973"/>
    <lineage>
        <taxon>Bacteria</taxon>
        <taxon>Bacillati</taxon>
        <taxon>Actinomycetota</taxon>
        <taxon>Actinomycetes</taxon>
        <taxon>Streptosporangiales</taxon>
        <taxon>Streptosporangiaceae</taxon>
        <taxon>Sinosporangium</taxon>
    </lineage>
</organism>
<dbReference type="InterPro" id="IPR000653">
    <property type="entry name" value="DegT/StrS_aminotransferase"/>
</dbReference>
<proteinExistence type="inferred from homology"/>
<dbReference type="EMBL" id="BOOW01000018">
    <property type="protein sequence ID" value="GII92836.1"/>
    <property type="molecule type" value="Genomic_DNA"/>
</dbReference>
<dbReference type="GO" id="GO:0030170">
    <property type="term" value="F:pyridoxal phosphate binding"/>
    <property type="evidence" value="ECO:0007669"/>
    <property type="project" value="TreeGrafter"/>
</dbReference>
<protein>
    <submittedName>
        <fullName evidence="6">Aminotransferase DegT</fullName>
    </submittedName>
</protein>
<feature type="active site" description="Proton acceptor" evidence="3">
    <location>
        <position position="198"/>
    </location>
</feature>
<dbReference type="GO" id="GO:0008483">
    <property type="term" value="F:transaminase activity"/>
    <property type="evidence" value="ECO:0007669"/>
    <property type="project" value="UniProtKB-KW"/>
</dbReference>
<dbReference type="PIRSF" id="PIRSF000390">
    <property type="entry name" value="PLP_StrS"/>
    <property type="match status" value="1"/>
</dbReference>
<evidence type="ECO:0000256" key="4">
    <source>
        <dbReference type="PIRSR" id="PIRSR000390-2"/>
    </source>
</evidence>
<comment type="caution">
    <text evidence="6">The sequence shown here is derived from an EMBL/GenBank/DDBJ whole genome shotgun (WGS) entry which is preliminary data.</text>
</comment>
<evidence type="ECO:0000256" key="3">
    <source>
        <dbReference type="PIRSR" id="PIRSR000390-1"/>
    </source>
</evidence>
<dbReference type="AlphaFoldDB" id="A0A919V789"/>
<gene>
    <name evidence="6" type="ORF">Ssi02_30670</name>
</gene>
<dbReference type="InterPro" id="IPR015424">
    <property type="entry name" value="PyrdxlP-dep_Trfase"/>
</dbReference>
<dbReference type="InterPro" id="IPR015421">
    <property type="entry name" value="PyrdxlP-dep_Trfase_major"/>
</dbReference>
<name>A0A919V789_9ACTN</name>
<dbReference type="Gene3D" id="3.90.1150.10">
    <property type="entry name" value="Aspartate Aminotransferase, domain 1"/>
    <property type="match status" value="1"/>
</dbReference>
<sequence length="398" mass="42316">MGMEKPAVLGGAPAFATALPFTRPTTSADARVTSAIAGILASGTLTKGSELRRLEEAISRFLGVEHAVVTSSGTTGLMLTMRCLGLSGDVILPSFTFMASGHAARWNGLDPVFADIDPQTFVLSPESAAEVSTSRTSLVMGVHTFGVPCDVEELEQTAARHAVPLILDSAHGFGGVYPDGSMIGSKSTAEVFSLSPTKPFTCGEGGLITTGDADLARELKIAREYGNPGDFDSLFIGLNGRLPEMSAALGLHNLPGVPGYIEQRRQVAEHYRANLHDVAGITFQHIPEGARSTYKDFVILIDPDLFGVDRDTVAAALRGENIDTRRYFDPPLHLQTAYRRWADTSGPLPVTETVAARVLALPMFSQMTPDQVDGVCDAMRRIGAYAADLSVHATVGRA</sequence>
<keyword evidence="1 4" id="KW-0663">Pyridoxal phosphate</keyword>
<evidence type="ECO:0000256" key="1">
    <source>
        <dbReference type="ARBA" id="ARBA00022898"/>
    </source>
</evidence>
<dbReference type="GO" id="GO:0000271">
    <property type="term" value="P:polysaccharide biosynthetic process"/>
    <property type="evidence" value="ECO:0007669"/>
    <property type="project" value="TreeGrafter"/>
</dbReference>
<dbReference type="InterPro" id="IPR015422">
    <property type="entry name" value="PyrdxlP-dep_Trfase_small"/>
</dbReference>